<evidence type="ECO:0000313" key="1">
    <source>
        <dbReference type="EMBL" id="SNQ46579.1"/>
    </source>
</evidence>
<evidence type="ECO:0000313" key="2">
    <source>
        <dbReference type="Proteomes" id="UP000234331"/>
    </source>
</evidence>
<dbReference type="Proteomes" id="UP000234331">
    <property type="component" value="Unassembled WGS sequence"/>
</dbReference>
<name>A0A2I2KLP8_9ACTN</name>
<protein>
    <submittedName>
        <fullName evidence="1">Uncharacterized protein</fullName>
    </submittedName>
</protein>
<organism evidence="1 2">
    <name type="scientific">Frankia canadensis</name>
    <dbReference type="NCBI Taxonomy" id="1836972"/>
    <lineage>
        <taxon>Bacteria</taxon>
        <taxon>Bacillati</taxon>
        <taxon>Actinomycetota</taxon>
        <taxon>Actinomycetes</taxon>
        <taxon>Frankiales</taxon>
        <taxon>Frankiaceae</taxon>
        <taxon>Frankia</taxon>
    </lineage>
</organism>
<accession>A0A2I2KLP8</accession>
<keyword evidence="2" id="KW-1185">Reference proteome</keyword>
<reference evidence="1 2" key="1">
    <citation type="submission" date="2017-06" db="EMBL/GenBank/DDBJ databases">
        <authorList>
            <person name="Kim H.J."/>
            <person name="Triplett B.A."/>
        </authorList>
    </citation>
    <scope>NUCLEOTIDE SEQUENCE [LARGE SCALE GENOMIC DNA]</scope>
    <source>
        <strain evidence="1">FRACA_ARgP5</strain>
    </source>
</reference>
<dbReference type="AlphaFoldDB" id="A0A2I2KLP8"/>
<proteinExistence type="predicted"/>
<sequence>MGAESLMALTTVFIFWKLSVIDD</sequence>
<gene>
    <name evidence="1" type="ORF">FRACA_1460016</name>
</gene>
<dbReference type="EMBL" id="FZMO01000053">
    <property type="protein sequence ID" value="SNQ46579.1"/>
    <property type="molecule type" value="Genomic_DNA"/>
</dbReference>